<feature type="compositionally biased region" description="Polar residues" evidence="1">
    <location>
        <begin position="129"/>
        <end position="147"/>
    </location>
</feature>
<proteinExistence type="predicted"/>
<dbReference type="AlphaFoldDB" id="A0A7L6AQR0"/>
<evidence type="ECO:0000313" key="3">
    <source>
        <dbReference type="EMBL" id="QLQ31393.1"/>
    </source>
</evidence>
<dbReference type="Proteomes" id="UP000510621">
    <property type="component" value="Chromosome"/>
</dbReference>
<accession>A0A7L6AQR0</accession>
<dbReference type="EMBL" id="CP059265">
    <property type="protein sequence ID" value="QLQ31393.1"/>
    <property type="molecule type" value="Genomic_DNA"/>
</dbReference>
<feature type="signal peptide" evidence="2">
    <location>
        <begin position="1"/>
        <end position="25"/>
    </location>
</feature>
<feature type="chain" id="PRO_5029579990" evidence="2">
    <location>
        <begin position="26"/>
        <end position="154"/>
    </location>
</feature>
<feature type="region of interest" description="Disordered" evidence="1">
    <location>
        <begin position="55"/>
        <end position="96"/>
    </location>
</feature>
<name>A0A7L6AQR0_9GAMM</name>
<reference evidence="3" key="1">
    <citation type="submission" date="2020-06" db="EMBL/GenBank/DDBJ databases">
        <title>Analysis procedures for assessing recovery of high quality, complete, closed genomes from Nanopore long read metagenome sequencing.</title>
        <authorList>
            <person name="Bessarab I."/>
            <person name="Arumugam K."/>
            <person name="Haryono M."/>
            <person name="Liu X."/>
            <person name="Roy S."/>
            <person name="Zuniga-Montanez R.E."/>
            <person name="Qiu G."/>
            <person name="Drautz-Moses D.I."/>
            <person name="Law Y.Y."/>
            <person name="Wuertz S."/>
            <person name="Lauro F.M."/>
            <person name="Huson D.H."/>
            <person name="Williams R.B."/>
        </authorList>
    </citation>
    <scope>NUCLEOTIDE SEQUENCE [LARGE SCALE GENOMIC DNA]</scope>
    <source>
        <strain evidence="3">SSD2</strain>
    </source>
</reference>
<organism evidence="3 4">
    <name type="scientific">Candidatus Thiothrix singaporensis</name>
    <dbReference type="NCBI Taxonomy" id="2799669"/>
    <lineage>
        <taxon>Bacteria</taxon>
        <taxon>Pseudomonadati</taxon>
        <taxon>Pseudomonadota</taxon>
        <taxon>Gammaproteobacteria</taxon>
        <taxon>Thiotrichales</taxon>
        <taxon>Thiotrichaceae</taxon>
        <taxon>Thiothrix</taxon>
    </lineage>
</organism>
<dbReference type="KEGG" id="this:HZT40_07035"/>
<feature type="region of interest" description="Disordered" evidence="1">
    <location>
        <begin position="115"/>
        <end position="154"/>
    </location>
</feature>
<sequence>MPAKYLAPFILSAVFVAPMSLAANASPAPITPMAWSSQSEGMQVYTLPDGRYHAEINYQDSGGDGSSDSQHFSFEGSPAEIREQIQQNNALPKEKKQALLQSLNMQGALFKQSMPDGKPFSEHFFKNPPATTASAQDSPLTNSFSRNCSRRCLP</sequence>
<evidence type="ECO:0000313" key="4">
    <source>
        <dbReference type="Proteomes" id="UP000510621"/>
    </source>
</evidence>
<evidence type="ECO:0000256" key="1">
    <source>
        <dbReference type="SAM" id="MobiDB-lite"/>
    </source>
</evidence>
<protein>
    <submittedName>
        <fullName evidence="3">Uncharacterized protein</fullName>
    </submittedName>
</protein>
<keyword evidence="2" id="KW-0732">Signal</keyword>
<keyword evidence="4" id="KW-1185">Reference proteome</keyword>
<gene>
    <name evidence="3" type="ORF">HZT40_07035</name>
</gene>
<evidence type="ECO:0000256" key="2">
    <source>
        <dbReference type="SAM" id="SignalP"/>
    </source>
</evidence>